<evidence type="ECO:0000313" key="8">
    <source>
        <dbReference type="Proteomes" id="UP000784294"/>
    </source>
</evidence>
<dbReference type="InterPro" id="IPR003020">
    <property type="entry name" value="HCO3_transpt_euk"/>
</dbReference>
<proteinExistence type="predicted"/>
<organism evidence="7 8">
    <name type="scientific">Protopolystoma xenopodis</name>
    <dbReference type="NCBI Taxonomy" id="117903"/>
    <lineage>
        <taxon>Eukaryota</taxon>
        <taxon>Metazoa</taxon>
        <taxon>Spiralia</taxon>
        <taxon>Lophotrochozoa</taxon>
        <taxon>Platyhelminthes</taxon>
        <taxon>Monogenea</taxon>
        <taxon>Polyopisthocotylea</taxon>
        <taxon>Polystomatidea</taxon>
        <taxon>Polystomatidae</taxon>
        <taxon>Protopolystoma</taxon>
    </lineage>
</organism>
<evidence type="ECO:0000256" key="3">
    <source>
        <dbReference type="ARBA" id="ARBA00022989"/>
    </source>
</evidence>
<evidence type="ECO:0000256" key="1">
    <source>
        <dbReference type="ARBA" id="ARBA00004141"/>
    </source>
</evidence>
<keyword evidence="8" id="KW-1185">Reference proteome</keyword>
<dbReference type="GO" id="GO:0016323">
    <property type="term" value="C:basolateral plasma membrane"/>
    <property type="evidence" value="ECO:0007669"/>
    <property type="project" value="TreeGrafter"/>
</dbReference>
<feature type="domain" description="Bicarbonate transporter-like transmembrane" evidence="6">
    <location>
        <begin position="1"/>
        <end position="50"/>
    </location>
</feature>
<dbReference type="Pfam" id="PF00955">
    <property type="entry name" value="HCO3_cotransp"/>
    <property type="match status" value="1"/>
</dbReference>
<dbReference type="OrthoDB" id="1735926at2759"/>
<name>A0A448XFT4_9PLAT</name>
<dbReference type="PANTHER" id="PTHR11453">
    <property type="entry name" value="ANION EXCHANGE PROTEIN"/>
    <property type="match status" value="1"/>
</dbReference>
<reference evidence="7" key="1">
    <citation type="submission" date="2018-11" db="EMBL/GenBank/DDBJ databases">
        <authorList>
            <consortium name="Pathogen Informatics"/>
        </authorList>
    </citation>
    <scope>NUCLEOTIDE SEQUENCE</scope>
</reference>
<protein>
    <recommendedName>
        <fullName evidence="6">Bicarbonate transporter-like transmembrane domain-containing protein</fullName>
    </recommendedName>
</protein>
<evidence type="ECO:0000256" key="5">
    <source>
        <dbReference type="SAM" id="Phobius"/>
    </source>
</evidence>
<dbReference type="Proteomes" id="UP000784294">
    <property type="component" value="Unassembled WGS sequence"/>
</dbReference>
<evidence type="ECO:0000256" key="4">
    <source>
        <dbReference type="ARBA" id="ARBA00023136"/>
    </source>
</evidence>
<evidence type="ECO:0000313" key="7">
    <source>
        <dbReference type="EMBL" id="VEL35745.1"/>
    </source>
</evidence>
<comment type="subcellular location">
    <subcellularLocation>
        <location evidence="1">Membrane</location>
        <topology evidence="1">Multi-pass membrane protein</topology>
    </subcellularLocation>
</comment>
<comment type="caution">
    <text evidence="7">The sequence shown here is derived from an EMBL/GenBank/DDBJ whole genome shotgun (WGS) entry which is preliminary data.</text>
</comment>
<dbReference type="AlphaFoldDB" id="A0A448XFT4"/>
<gene>
    <name evidence="7" type="ORF">PXEA_LOCUS29185</name>
</gene>
<dbReference type="GO" id="GO:0006820">
    <property type="term" value="P:monoatomic anion transport"/>
    <property type="evidence" value="ECO:0007669"/>
    <property type="project" value="InterPro"/>
</dbReference>
<dbReference type="GO" id="GO:0005452">
    <property type="term" value="F:solute:inorganic anion antiporter activity"/>
    <property type="evidence" value="ECO:0007669"/>
    <property type="project" value="InterPro"/>
</dbReference>
<feature type="transmembrane region" description="Helical" evidence="5">
    <location>
        <begin position="7"/>
        <end position="31"/>
    </location>
</feature>
<dbReference type="GO" id="GO:0050801">
    <property type="term" value="P:monoatomic ion homeostasis"/>
    <property type="evidence" value="ECO:0007669"/>
    <property type="project" value="TreeGrafter"/>
</dbReference>
<keyword evidence="4 5" id="KW-0472">Membrane</keyword>
<evidence type="ECO:0000256" key="2">
    <source>
        <dbReference type="ARBA" id="ARBA00022692"/>
    </source>
</evidence>
<dbReference type="InterPro" id="IPR011531">
    <property type="entry name" value="HCO3_transpt-like_TM_dom"/>
</dbReference>
<dbReference type="PANTHER" id="PTHR11453:SF127">
    <property type="entry name" value="SOLUTE CARRIER FAMILY 4 MEMBER 11"/>
    <property type="match status" value="1"/>
</dbReference>
<accession>A0A448XFT4</accession>
<keyword evidence="2 5" id="KW-0812">Transmembrane</keyword>
<dbReference type="EMBL" id="CAAALY010250547">
    <property type="protein sequence ID" value="VEL35745.1"/>
    <property type="molecule type" value="Genomic_DNA"/>
</dbReference>
<evidence type="ECO:0000259" key="6">
    <source>
        <dbReference type="Pfam" id="PF00955"/>
    </source>
</evidence>
<sequence>MMIGFSLYALAYPLSYIPVAVLDGIFVYMAITSLYGNQLFERILLLVTEQVSP</sequence>
<keyword evidence="3 5" id="KW-1133">Transmembrane helix</keyword>